<keyword evidence="2" id="KW-0560">Oxidoreductase</keyword>
<evidence type="ECO:0000259" key="1">
    <source>
        <dbReference type="PROSITE" id="PS51725"/>
    </source>
</evidence>
<accession>A0A1H1QCB4</accession>
<dbReference type="InterPro" id="IPR007138">
    <property type="entry name" value="ABM_dom"/>
</dbReference>
<dbReference type="OrthoDB" id="5241825at2"/>
<dbReference type="SUPFAM" id="SSF54909">
    <property type="entry name" value="Dimeric alpha+beta barrel"/>
    <property type="match status" value="1"/>
</dbReference>
<dbReference type="Pfam" id="PF03992">
    <property type="entry name" value="ABM"/>
    <property type="match status" value="1"/>
</dbReference>
<dbReference type="Proteomes" id="UP000181956">
    <property type="component" value="Chromosome I"/>
</dbReference>
<dbReference type="EMBL" id="LT629742">
    <property type="protein sequence ID" value="SDS21096.1"/>
    <property type="molecule type" value="Genomic_DNA"/>
</dbReference>
<dbReference type="InterPro" id="IPR011008">
    <property type="entry name" value="Dimeric_a/b-barrel"/>
</dbReference>
<keyword evidence="2" id="KW-0503">Monooxygenase</keyword>
<proteinExistence type="predicted"/>
<sequence>MTNPVVVTAVFTPAPGQFDAVHEALLPAIAAVHEEPGCELYAIHRAPDDTIVMIEKWESAELLDSHGEGPAVAALNASLAGRLARPVEVTRLIPLPAGTDLQGVL</sequence>
<gene>
    <name evidence="2" type="ORF">SAMN04489834_1060</name>
</gene>
<dbReference type="PROSITE" id="PS51725">
    <property type="entry name" value="ABM"/>
    <property type="match status" value="1"/>
</dbReference>
<name>A0A1H1QCB4_9MICO</name>
<dbReference type="AlphaFoldDB" id="A0A1H1QCB4"/>
<dbReference type="STRING" id="412690.SAMN04489834_1060"/>
<dbReference type="Gene3D" id="3.30.70.100">
    <property type="match status" value="1"/>
</dbReference>
<dbReference type="GO" id="GO:0004497">
    <property type="term" value="F:monooxygenase activity"/>
    <property type="evidence" value="ECO:0007669"/>
    <property type="project" value="UniProtKB-KW"/>
</dbReference>
<keyword evidence="3" id="KW-1185">Reference proteome</keyword>
<evidence type="ECO:0000313" key="2">
    <source>
        <dbReference type="EMBL" id="SDS21096.1"/>
    </source>
</evidence>
<organism evidence="2 3">
    <name type="scientific">Microterricola viridarii</name>
    <dbReference type="NCBI Taxonomy" id="412690"/>
    <lineage>
        <taxon>Bacteria</taxon>
        <taxon>Bacillati</taxon>
        <taxon>Actinomycetota</taxon>
        <taxon>Actinomycetes</taxon>
        <taxon>Micrococcales</taxon>
        <taxon>Microbacteriaceae</taxon>
        <taxon>Microterricola</taxon>
    </lineage>
</organism>
<protein>
    <submittedName>
        <fullName evidence="2">Quinol monooxygenase YgiN</fullName>
    </submittedName>
</protein>
<reference evidence="3" key="1">
    <citation type="submission" date="2016-10" db="EMBL/GenBank/DDBJ databases">
        <authorList>
            <person name="Varghese N."/>
            <person name="Submissions S."/>
        </authorList>
    </citation>
    <scope>NUCLEOTIDE SEQUENCE [LARGE SCALE GENOMIC DNA]</scope>
    <source>
        <strain evidence="3">DSM 21772</strain>
    </source>
</reference>
<evidence type="ECO:0000313" key="3">
    <source>
        <dbReference type="Proteomes" id="UP000181956"/>
    </source>
</evidence>
<feature type="domain" description="ABM" evidence="1">
    <location>
        <begin position="5"/>
        <end position="92"/>
    </location>
</feature>
<dbReference type="RefSeq" id="WP_083363111.1">
    <property type="nucleotide sequence ID" value="NZ_LT629742.1"/>
</dbReference>